<dbReference type="NCBIfam" id="TIGR00229">
    <property type="entry name" value="sensory_box"/>
    <property type="match status" value="2"/>
</dbReference>
<reference evidence="7 8" key="1">
    <citation type="submission" date="2020-02" db="EMBL/GenBank/DDBJ databases">
        <title>Genome sequence of the type strain DSM 27180 of Arthrobacter silviterrae.</title>
        <authorList>
            <person name="Gao J."/>
            <person name="Sun J."/>
        </authorList>
    </citation>
    <scope>NUCLEOTIDE SEQUENCE [LARGE SCALE GENOMIC DNA]</scope>
    <source>
        <strain evidence="7 8">DSM 27180</strain>
    </source>
</reference>
<dbReference type="PROSITE" id="PS50109">
    <property type="entry name" value="HIS_KIN"/>
    <property type="match status" value="1"/>
</dbReference>
<dbReference type="InterPro" id="IPR004358">
    <property type="entry name" value="Sig_transdc_His_kin-like_C"/>
</dbReference>
<dbReference type="SUPFAM" id="SSF55785">
    <property type="entry name" value="PYP-like sensor domain (PAS domain)"/>
    <property type="match status" value="2"/>
</dbReference>
<proteinExistence type="predicted"/>
<evidence type="ECO:0000256" key="3">
    <source>
        <dbReference type="ARBA" id="ARBA00022777"/>
    </source>
</evidence>
<dbReference type="InterPro" id="IPR036890">
    <property type="entry name" value="HATPase_C_sf"/>
</dbReference>
<dbReference type="SMART" id="SM00086">
    <property type="entry name" value="PAC"/>
    <property type="match status" value="2"/>
</dbReference>
<dbReference type="InterPro" id="IPR035965">
    <property type="entry name" value="PAS-like_dom_sf"/>
</dbReference>
<dbReference type="Pfam" id="PF08447">
    <property type="entry name" value="PAS_3"/>
    <property type="match status" value="1"/>
</dbReference>
<dbReference type="EMBL" id="JAAKZI010000020">
    <property type="protein sequence ID" value="NGN84209.1"/>
    <property type="molecule type" value="Genomic_DNA"/>
</dbReference>
<protein>
    <recommendedName>
        <fullName evidence="2">histidine kinase</fullName>
        <ecNumber evidence="2">2.7.13.3</ecNumber>
    </recommendedName>
</protein>
<evidence type="ECO:0000256" key="2">
    <source>
        <dbReference type="ARBA" id="ARBA00012438"/>
    </source>
</evidence>
<keyword evidence="3" id="KW-0808">Transferase</keyword>
<keyword evidence="8" id="KW-1185">Reference proteome</keyword>
<evidence type="ECO:0000259" key="5">
    <source>
        <dbReference type="PROSITE" id="PS50109"/>
    </source>
</evidence>
<evidence type="ECO:0000256" key="1">
    <source>
        <dbReference type="ARBA" id="ARBA00000085"/>
    </source>
</evidence>
<dbReference type="Proteomes" id="UP000479226">
    <property type="component" value="Unassembled WGS sequence"/>
</dbReference>
<dbReference type="Pfam" id="PF13426">
    <property type="entry name" value="PAS_9"/>
    <property type="match status" value="1"/>
</dbReference>
<evidence type="ECO:0000259" key="6">
    <source>
        <dbReference type="PROSITE" id="PS50112"/>
    </source>
</evidence>
<accession>A0ABX0DBB4</accession>
<dbReference type="PANTHER" id="PTHR43065:SF48">
    <property type="entry name" value="HISTIDINE KINASE"/>
    <property type="match status" value="1"/>
</dbReference>
<dbReference type="Pfam" id="PF02518">
    <property type="entry name" value="HATPase_c"/>
    <property type="match status" value="1"/>
</dbReference>
<dbReference type="RefSeq" id="WP_165182437.1">
    <property type="nucleotide sequence ID" value="NZ_JAAKZI010000020.1"/>
</dbReference>
<evidence type="ECO:0000313" key="8">
    <source>
        <dbReference type="Proteomes" id="UP000479226"/>
    </source>
</evidence>
<gene>
    <name evidence="7" type="ORF">G6N77_12180</name>
</gene>
<comment type="catalytic activity">
    <reaction evidence="1">
        <text>ATP + protein L-histidine = ADP + protein N-phospho-L-histidine.</text>
        <dbReference type="EC" id="2.7.13.3"/>
    </reaction>
</comment>
<dbReference type="PRINTS" id="PR00344">
    <property type="entry name" value="BCTRLSENSOR"/>
</dbReference>
<dbReference type="InterPro" id="IPR005467">
    <property type="entry name" value="His_kinase_dom"/>
</dbReference>
<dbReference type="SMART" id="SM00387">
    <property type="entry name" value="HATPase_c"/>
    <property type="match status" value="1"/>
</dbReference>
<dbReference type="InterPro" id="IPR003594">
    <property type="entry name" value="HATPase_dom"/>
</dbReference>
<dbReference type="PROSITE" id="PS50112">
    <property type="entry name" value="PAS"/>
    <property type="match status" value="1"/>
</dbReference>
<feature type="domain" description="PAS" evidence="6">
    <location>
        <begin position="134"/>
        <end position="204"/>
    </location>
</feature>
<dbReference type="SUPFAM" id="SSF55874">
    <property type="entry name" value="ATPase domain of HSP90 chaperone/DNA topoisomerase II/histidine kinase"/>
    <property type="match status" value="1"/>
</dbReference>
<dbReference type="Gene3D" id="3.30.565.10">
    <property type="entry name" value="Histidine kinase-like ATPase, C-terminal domain"/>
    <property type="match status" value="1"/>
</dbReference>
<evidence type="ECO:0000313" key="7">
    <source>
        <dbReference type="EMBL" id="NGN84209.1"/>
    </source>
</evidence>
<dbReference type="InterPro" id="IPR013655">
    <property type="entry name" value="PAS_fold_3"/>
</dbReference>
<evidence type="ECO:0000256" key="4">
    <source>
        <dbReference type="ARBA" id="ARBA00023012"/>
    </source>
</evidence>
<organism evidence="7 8">
    <name type="scientific">Arthrobacter silviterrae</name>
    <dbReference type="NCBI Taxonomy" id="2026658"/>
    <lineage>
        <taxon>Bacteria</taxon>
        <taxon>Bacillati</taxon>
        <taxon>Actinomycetota</taxon>
        <taxon>Actinomycetes</taxon>
        <taxon>Micrococcales</taxon>
        <taxon>Micrococcaceae</taxon>
        <taxon>Arthrobacter</taxon>
    </lineage>
</organism>
<dbReference type="InterPro" id="IPR000014">
    <property type="entry name" value="PAS"/>
</dbReference>
<dbReference type="PANTHER" id="PTHR43065">
    <property type="entry name" value="SENSOR HISTIDINE KINASE"/>
    <property type="match status" value="1"/>
</dbReference>
<dbReference type="InterPro" id="IPR001610">
    <property type="entry name" value="PAC"/>
</dbReference>
<dbReference type="CDD" id="cd00130">
    <property type="entry name" value="PAS"/>
    <property type="match status" value="2"/>
</dbReference>
<dbReference type="EC" id="2.7.13.3" evidence="2"/>
<feature type="domain" description="Histidine kinase" evidence="5">
    <location>
        <begin position="431"/>
        <end position="596"/>
    </location>
</feature>
<keyword evidence="4" id="KW-0902">Two-component regulatory system</keyword>
<name>A0ABX0DBB4_9MICC</name>
<dbReference type="Gene3D" id="3.30.450.20">
    <property type="entry name" value="PAS domain"/>
    <property type="match status" value="2"/>
</dbReference>
<comment type="caution">
    <text evidence="7">The sequence shown here is derived from an EMBL/GenBank/DDBJ whole genome shotgun (WGS) entry which is preliminary data.</text>
</comment>
<dbReference type="SMART" id="SM00091">
    <property type="entry name" value="PAS"/>
    <property type="match status" value="2"/>
</dbReference>
<sequence length="612" mass="65576">MTQNGLGIESWPPPVAALLLDLSADLACVAGYDGIFREATGDWEGLLGWTEEDLFSRPFMGFVHGDDAQATTEQLDAARGGTGIVHFQNRFIAADGSSRWLSWTAVGMPGEQAFRAVAQDLTPKHDAEVRGRESDQRYLDLIESAHDIVQSILPDGHFDFVNRAWHDNLGYTLEDLPGLTLFDIVTEADHEHCSILIAQIMSGMSFDQVEVTFVAKDGHTFPVEGNATGRFRDGQFVATHTFFRDVSDRKKAEALQAAYRRQLEDEVAERSAALVQSEKLATLGRLSAGMAHELNNPAAAARRGAALLEETFSRTCSALLTLARATQDPAEAKQLAKLMEAAAAHPTDSGRLDPLDRGDREDEVGDWLAAHGLADSWEAAGSLVELGMAAADLDGLAATFAPGRLEAAITALSEAHNAYGLIAQIGHGSARISQIVGALKDYSYMDRAPVQDVDVQEGLNGTLVMLASKLRLGIEVVRDYGADVPRIETLGSELNQVWTNLIDNAADAMDGAGHLTIRTRTAEGGVAVEIEDDGPGIPPEVVGKVFEPFFTTKPPGQGTGLGLSIVSNMVRGMGGTIDVVSAPRHTVFRVWLPLRLPDTGAAAGDTHNGRPA</sequence>
<dbReference type="Gene3D" id="1.10.287.130">
    <property type="match status" value="1"/>
</dbReference>
<keyword evidence="3" id="KW-0418">Kinase</keyword>